<feature type="compositionally biased region" description="Low complexity" evidence="1">
    <location>
        <begin position="80"/>
        <end position="91"/>
    </location>
</feature>
<gene>
    <name evidence="2" type="ORF">DI525_07880</name>
</gene>
<dbReference type="EMBL" id="QFRA01000021">
    <property type="protein sequence ID" value="PZR04137.1"/>
    <property type="molecule type" value="Genomic_DNA"/>
</dbReference>
<proteinExistence type="predicted"/>
<evidence type="ECO:0000256" key="1">
    <source>
        <dbReference type="SAM" id="MobiDB-lite"/>
    </source>
</evidence>
<evidence type="ECO:0000313" key="3">
    <source>
        <dbReference type="Proteomes" id="UP000249432"/>
    </source>
</evidence>
<evidence type="ECO:0000313" key="2">
    <source>
        <dbReference type="EMBL" id="PZR04137.1"/>
    </source>
</evidence>
<feature type="compositionally biased region" description="Basic and acidic residues" evidence="1">
    <location>
        <begin position="45"/>
        <end position="58"/>
    </location>
</feature>
<dbReference type="Proteomes" id="UP000249432">
    <property type="component" value="Unassembled WGS sequence"/>
</dbReference>
<comment type="caution">
    <text evidence="2">The sequence shown here is derived from an EMBL/GenBank/DDBJ whole genome shotgun (WGS) entry which is preliminary data.</text>
</comment>
<reference evidence="2 3" key="1">
    <citation type="submission" date="2017-08" db="EMBL/GenBank/DDBJ databases">
        <title>Infants hospitalized years apart are colonized by the same room-sourced microbial strains.</title>
        <authorList>
            <person name="Brooks B."/>
            <person name="Olm M.R."/>
            <person name="Firek B.A."/>
            <person name="Baker R."/>
            <person name="Thomas B.C."/>
            <person name="Morowitz M.J."/>
            <person name="Banfield J.F."/>
        </authorList>
    </citation>
    <scope>NUCLEOTIDE SEQUENCE [LARGE SCALE GENOMIC DNA]</scope>
    <source>
        <strain evidence="2">S2_003_000_R1_3</strain>
    </source>
</reference>
<sequence>MPGPHLFDVSHALHELVDAAREHIVRTREAPGLRANRQRLTAAGRNHDAQRRQTKGDWIDVTIAPHPSPTDAMSGRGDAVVTTTGSPTSSVAHPCRGIGGHSSVTAHPPDVENSMGWYFSLVYPDTFRAWGT</sequence>
<protein>
    <submittedName>
        <fullName evidence="2">Uncharacterized protein</fullName>
    </submittedName>
</protein>
<organism evidence="2 3">
    <name type="scientific">Corynebacterium kroppenstedtii</name>
    <dbReference type="NCBI Taxonomy" id="161879"/>
    <lineage>
        <taxon>Bacteria</taxon>
        <taxon>Bacillati</taxon>
        <taxon>Actinomycetota</taxon>
        <taxon>Actinomycetes</taxon>
        <taxon>Mycobacteriales</taxon>
        <taxon>Corynebacteriaceae</taxon>
        <taxon>Corynebacterium</taxon>
    </lineage>
</organism>
<name>A0A2W5SR78_9CORY</name>
<feature type="region of interest" description="Disordered" evidence="1">
    <location>
        <begin position="35"/>
        <end position="91"/>
    </location>
</feature>
<dbReference type="AlphaFoldDB" id="A0A2W5SR78"/>
<accession>A0A2W5SR78</accession>